<dbReference type="GO" id="GO:0005886">
    <property type="term" value="C:plasma membrane"/>
    <property type="evidence" value="ECO:0007669"/>
    <property type="project" value="UniProtKB-SubCell"/>
</dbReference>
<evidence type="ECO:0000256" key="5">
    <source>
        <dbReference type="ARBA" id="ARBA00023136"/>
    </source>
</evidence>
<keyword evidence="13" id="KW-1185">Reference proteome</keyword>
<protein>
    <recommendedName>
        <fullName evidence="11">UPAR/Ly6 domain-containing protein</fullName>
    </recommendedName>
</protein>
<dbReference type="Gene3D" id="2.10.60.10">
    <property type="entry name" value="CD59"/>
    <property type="match status" value="1"/>
</dbReference>
<evidence type="ECO:0000259" key="11">
    <source>
        <dbReference type="Pfam" id="PF00021"/>
    </source>
</evidence>
<reference evidence="12 13" key="1">
    <citation type="submission" date="2020-10" db="EMBL/GenBank/DDBJ databases">
        <title>Pygocentrus nattereri (red-bellied piranha) genome, fPygNat1, primary haplotype.</title>
        <authorList>
            <person name="Myers G."/>
            <person name="Meyer A."/>
            <person name="Karagic N."/>
            <person name="Pippel M."/>
            <person name="Winkler S."/>
            <person name="Tracey A."/>
            <person name="Wood J."/>
            <person name="Formenti G."/>
            <person name="Howe K."/>
            <person name="Fedrigo O."/>
            <person name="Jarvis E.D."/>
        </authorList>
    </citation>
    <scope>NUCLEOTIDE SEQUENCE [LARGE SCALE GENOMIC DNA]</scope>
</reference>
<name>A0AAR2LB82_PYGNA</name>
<dbReference type="GO" id="GO:0098552">
    <property type="term" value="C:side of membrane"/>
    <property type="evidence" value="ECO:0007669"/>
    <property type="project" value="UniProtKB-KW"/>
</dbReference>
<evidence type="ECO:0000256" key="9">
    <source>
        <dbReference type="ARBA" id="ARBA00029446"/>
    </source>
</evidence>
<evidence type="ECO:0000256" key="6">
    <source>
        <dbReference type="ARBA" id="ARBA00023157"/>
    </source>
</evidence>
<dbReference type="CDD" id="cd00117">
    <property type="entry name" value="TFP"/>
    <property type="match status" value="1"/>
</dbReference>
<dbReference type="InterPro" id="IPR046354">
    <property type="entry name" value="SPACA4/Bouncer"/>
</dbReference>
<evidence type="ECO:0000313" key="12">
    <source>
        <dbReference type="Ensembl" id="ENSPNAP00000071641.1"/>
    </source>
</evidence>
<proteinExistence type="inferred from homology"/>
<feature type="chain" id="PRO_5043389371" description="UPAR/Ly6 domain-containing protein" evidence="10">
    <location>
        <begin position="21"/>
        <end position="134"/>
    </location>
</feature>
<dbReference type="GO" id="GO:0035036">
    <property type="term" value="P:sperm-egg recognition"/>
    <property type="evidence" value="ECO:0007669"/>
    <property type="project" value="TreeGrafter"/>
</dbReference>
<dbReference type="Ensembl" id="ENSPNAT00000087161.1">
    <property type="protein sequence ID" value="ENSPNAP00000071641.1"/>
    <property type="gene ID" value="ENSPNAG00000036655.1"/>
</dbReference>
<sequence length="134" mass="13893">MRGVIIAVVAVIGLFALAETLTCNQCSVGLIGICLKPSTTVCTTNTSNCYTGKASFPSISGFLGFNTQGCLESNNCDITVNGTILGASYVITQTCCNTDKCNPVQISGAPYMQLSLPVALGTALLALTSSNFMY</sequence>
<dbReference type="PANTHER" id="PTHR47613">
    <property type="entry name" value="SPERM ACROSOME MEMBRANE-ASSOCIATED PROTEIN 4"/>
    <property type="match status" value="1"/>
</dbReference>
<keyword evidence="3" id="KW-0336">GPI-anchor</keyword>
<evidence type="ECO:0000256" key="10">
    <source>
        <dbReference type="SAM" id="SignalP"/>
    </source>
</evidence>
<reference evidence="12" key="3">
    <citation type="submission" date="2025-09" db="UniProtKB">
        <authorList>
            <consortium name="Ensembl"/>
        </authorList>
    </citation>
    <scope>IDENTIFICATION</scope>
</reference>
<comment type="similarity">
    <text evidence="9">Belongs to the SPACA4/bouncer family.</text>
</comment>
<keyword evidence="4 10" id="KW-0732">Signal</keyword>
<dbReference type="InterPro" id="IPR045860">
    <property type="entry name" value="Snake_toxin-like_sf"/>
</dbReference>
<accession>A0AAR2LB82</accession>
<feature type="signal peptide" evidence="10">
    <location>
        <begin position="1"/>
        <end position="20"/>
    </location>
</feature>
<keyword evidence="6" id="KW-1015">Disulfide bond</keyword>
<keyword evidence="8" id="KW-0449">Lipoprotein</keyword>
<dbReference type="AlphaFoldDB" id="A0AAR2LB82"/>
<feature type="domain" description="UPAR/Ly6" evidence="11">
    <location>
        <begin position="20"/>
        <end position="102"/>
    </location>
</feature>
<dbReference type="PANTHER" id="PTHR47613:SF1">
    <property type="entry name" value="SPERM ACROSOME MEMBRANE-ASSOCIATED PROTEIN 4"/>
    <property type="match status" value="1"/>
</dbReference>
<organism evidence="12 13">
    <name type="scientific">Pygocentrus nattereri</name>
    <name type="common">Red-bellied piranha</name>
    <dbReference type="NCBI Taxonomy" id="42514"/>
    <lineage>
        <taxon>Eukaryota</taxon>
        <taxon>Metazoa</taxon>
        <taxon>Chordata</taxon>
        <taxon>Craniata</taxon>
        <taxon>Vertebrata</taxon>
        <taxon>Euteleostomi</taxon>
        <taxon>Actinopterygii</taxon>
        <taxon>Neopterygii</taxon>
        <taxon>Teleostei</taxon>
        <taxon>Ostariophysi</taxon>
        <taxon>Characiformes</taxon>
        <taxon>Characoidei</taxon>
        <taxon>Pygocentrus</taxon>
    </lineage>
</organism>
<evidence type="ECO:0000256" key="7">
    <source>
        <dbReference type="ARBA" id="ARBA00023180"/>
    </source>
</evidence>
<dbReference type="Proteomes" id="UP001501920">
    <property type="component" value="Chromosome 11"/>
</dbReference>
<evidence type="ECO:0000256" key="3">
    <source>
        <dbReference type="ARBA" id="ARBA00022622"/>
    </source>
</evidence>
<evidence type="ECO:0000256" key="1">
    <source>
        <dbReference type="ARBA" id="ARBA00004609"/>
    </source>
</evidence>
<evidence type="ECO:0000256" key="4">
    <source>
        <dbReference type="ARBA" id="ARBA00022729"/>
    </source>
</evidence>
<comment type="subcellular location">
    <subcellularLocation>
        <location evidence="1">Cell membrane</location>
        <topology evidence="1">Lipid-anchor</topology>
        <topology evidence="1">GPI-anchor</topology>
    </subcellularLocation>
</comment>
<evidence type="ECO:0000256" key="2">
    <source>
        <dbReference type="ARBA" id="ARBA00022475"/>
    </source>
</evidence>
<dbReference type="Pfam" id="PF00021">
    <property type="entry name" value="UPAR_LY6"/>
    <property type="match status" value="1"/>
</dbReference>
<dbReference type="SUPFAM" id="SSF57302">
    <property type="entry name" value="Snake toxin-like"/>
    <property type="match status" value="1"/>
</dbReference>
<keyword evidence="5" id="KW-0472">Membrane</keyword>
<keyword evidence="2" id="KW-1003">Cell membrane</keyword>
<evidence type="ECO:0000313" key="13">
    <source>
        <dbReference type="Proteomes" id="UP001501920"/>
    </source>
</evidence>
<dbReference type="InterPro" id="IPR016054">
    <property type="entry name" value="LY6_UPA_recep-like"/>
</dbReference>
<evidence type="ECO:0000256" key="8">
    <source>
        <dbReference type="ARBA" id="ARBA00023288"/>
    </source>
</evidence>
<keyword evidence="7" id="KW-0325">Glycoprotein</keyword>
<reference evidence="12" key="2">
    <citation type="submission" date="2025-08" db="UniProtKB">
        <authorList>
            <consortium name="Ensembl"/>
        </authorList>
    </citation>
    <scope>IDENTIFICATION</scope>
</reference>
<dbReference type="GeneTree" id="ENSGT00910000144759"/>